<dbReference type="Pfam" id="PF21747">
    <property type="entry name" value="YpoC"/>
    <property type="match status" value="1"/>
</dbReference>
<accession>A0A1G8CAA3</accession>
<keyword evidence="3" id="KW-1185">Reference proteome</keyword>
<dbReference type="AlphaFoldDB" id="A0A1G8CAA3"/>
<evidence type="ECO:0000313" key="3">
    <source>
        <dbReference type="Proteomes" id="UP000199017"/>
    </source>
</evidence>
<dbReference type="Proteomes" id="UP000199017">
    <property type="component" value="Unassembled WGS sequence"/>
</dbReference>
<name>A0A1G8CAA3_9BACI</name>
<dbReference type="STRING" id="930129.SAMN05216352_101241"/>
<feature type="domain" description="YpoC-like" evidence="1">
    <location>
        <begin position="60"/>
        <end position="171"/>
    </location>
</feature>
<organism evidence="2 3">
    <name type="scientific">Alteribacillus bidgolensis</name>
    <dbReference type="NCBI Taxonomy" id="930129"/>
    <lineage>
        <taxon>Bacteria</taxon>
        <taxon>Bacillati</taxon>
        <taxon>Bacillota</taxon>
        <taxon>Bacilli</taxon>
        <taxon>Bacillales</taxon>
        <taxon>Bacillaceae</taxon>
        <taxon>Alteribacillus</taxon>
    </lineage>
</organism>
<reference evidence="2 3" key="1">
    <citation type="submission" date="2016-10" db="EMBL/GenBank/DDBJ databases">
        <authorList>
            <person name="de Groot N.N."/>
        </authorList>
    </citation>
    <scope>NUCLEOTIDE SEQUENCE [LARGE SCALE GENOMIC DNA]</scope>
    <source>
        <strain evidence="3">P4B,CCM 7963,CECT 7998,DSM 25260,IBRC-M 10614,KCTC 13821</strain>
    </source>
</reference>
<evidence type="ECO:0000259" key="1">
    <source>
        <dbReference type="Pfam" id="PF21747"/>
    </source>
</evidence>
<protein>
    <recommendedName>
        <fullName evidence="1">YpoC-like domain-containing protein</fullName>
    </recommendedName>
</protein>
<gene>
    <name evidence="2" type="ORF">SAMN05216352_101241</name>
</gene>
<dbReference type="RefSeq" id="WP_091579747.1">
    <property type="nucleotide sequence ID" value="NZ_FNDU01000001.1"/>
</dbReference>
<dbReference type="InterPro" id="IPR048427">
    <property type="entry name" value="YpoC"/>
</dbReference>
<proteinExistence type="predicted"/>
<dbReference type="EMBL" id="FNDU01000001">
    <property type="protein sequence ID" value="SDH42203.1"/>
    <property type="molecule type" value="Genomic_DNA"/>
</dbReference>
<sequence>MVELVIPKELAKEPFYTTQTTVSLTEEEAAKENILYIPFMAEILWYNNKLASPPWNNPLKYIPIIQKEWERDLKMLNSLYEERNRKDAKPLMIKHIASLMNAIWWMNRRKVPAAACQDVKKTAHELPKIPVNAGERLVFLLETPDHYHSFVQLKELFNESKKQFAVIKIKEQQKNYNS</sequence>
<evidence type="ECO:0000313" key="2">
    <source>
        <dbReference type="EMBL" id="SDH42203.1"/>
    </source>
</evidence>
<dbReference type="OrthoDB" id="2360594at2"/>